<dbReference type="NCBIfam" id="NF033105">
    <property type="entry name" value="bla_subclass_B3"/>
    <property type="match status" value="1"/>
</dbReference>
<dbReference type="NCBIfam" id="NF012229">
    <property type="entry name" value="bla_class_B_core"/>
    <property type="match status" value="1"/>
</dbReference>
<gene>
    <name evidence="6" type="ordered locus">Acid_5130</name>
</gene>
<dbReference type="InParanoid" id="Q01W80"/>
<name>Q01W80_SOLUE</name>
<dbReference type="KEGG" id="sus:Acid_5130"/>
<dbReference type="STRING" id="234267.Acid_5130"/>
<keyword evidence="2" id="KW-0479">Metal-binding</keyword>
<evidence type="ECO:0000256" key="3">
    <source>
        <dbReference type="ARBA" id="ARBA00022801"/>
    </source>
</evidence>
<dbReference type="HOGENOM" id="CLU_066441_1_0_0"/>
<evidence type="ECO:0000259" key="5">
    <source>
        <dbReference type="SMART" id="SM00849"/>
    </source>
</evidence>
<dbReference type="AlphaFoldDB" id="Q01W80"/>
<evidence type="ECO:0000313" key="6">
    <source>
        <dbReference type="EMBL" id="ABJ86085.1"/>
    </source>
</evidence>
<evidence type="ECO:0000256" key="2">
    <source>
        <dbReference type="ARBA" id="ARBA00022723"/>
    </source>
</evidence>
<dbReference type="PANTHER" id="PTHR46233">
    <property type="entry name" value="HYDROXYACYLGLUTATHIONE HYDROLASE GLOC"/>
    <property type="match status" value="1"/>
</dbReference>
<dbReference type="SMART" id="SM00849">
    <property type="entry name" value="Lactamase_B"/>
    <property type="match status" value="1"/>
</dbReference>
<dbReference type="GO" id="GO:0046872">
    <property type="term" value="F:metal ion binding"/>
    <property type="evidence" value="ECO:0007669"/>
    <property type="project" value="UniProtKB-KW"/>
</dbReference>
<dbReference type="Pfam" id="PF00753">
    <property type="entry name" value="Lactamase_B"/>
    <property type="match status" value="1"/>
</dbReference>
<proteinExistence type="predicted"/>
<dbReference type="InterPro" id="IPR036866">
    <property type="entry name" value="RibonucZ/Hydroxyglut_hydro"/>
</dbReference>
<dbReference type="EMBL" id="CP000473">
    <property type="protein sequence ID" value="ABJ86085.1"/>
    <property type="molecule type" value="Genomic_DNA"/>
</dbReference>
<dbReference type="OrthoDB" id="9802248at2"/>
<dbReference type="GO" id="GO:0016787">
    <property type="term" value="F:hydrolase activity"/>
    <property type="evidence" value="ECO:0007669"/>
    <property type="project" value="UniProtKB-KW"/>
</dbReference>
<dbReference type="PANTHER" id="PTHR46233:SF3">
    <property type="entry name" value="HYDROXYACYLGLUTATHIONE HYDROLASE GLOC"/>
    <property type="match status" value="1"/>
</dbReference>
<feature type="domain" description="Metallo-beta-lactamase" evidence="5">
    <location>
        <begin position="42"/>
        <end position="232"/>
    </location>
</feature>
<protein>
    <submittedName>
        <fullName evidence="6">Beta-lactamase domain protein</fullName>
    </submittedName>
</protein>
<evidence type="ECO:0000256" key="4">
    <source>
        <dbReference type="ARBA" id="ARBA00022833"/>
    </source>
</evidence>
<dbReference type="InterPro" id="IPR051453">
    <property type="entry name" value="MBL_Glyoxalase_II"/>
</dbReference>
<dbReference type="eggNOG" id="COG0491">
    <property type="taxonomic scope" value="Bacteria"/>
</dbReference>
<reference evidence="6" key="1">
    <citation type="submission" date="2006-10" db="EMBL/GenBank/DDBJ databases">
        <title>Complete sequence of Solibacter usitatus Ellin6076.</title>
        <authorList>
            <consortium name="US DOE Joint Genome Institute"/>
            <person name="Copeland A."/>
            <person name="Lucas S."/>
            <person name="Lapidus A."/>
            <person name="Barry K."/>
            <person name="Detter J.C."/>
            <person name="Glavina del Rio T."/>
            <person name="Hammon N."/>
            <person name="Israni S."/>
            <person name="Dalin E."/>
            <person name="Tice H."/>
            <person name="Pitluck S."/>
            <person name="Thompson L.S."/>
            <person name="Brettin T."/>
            <person name="Bruce D."/>
            <person name="Han C."/>
            <person name="Tapia R."/>
            <person name="Gilna P."/>
            <person name="Schmutz J."/>
            <person name="Larimer F."/>
            <person name="Land M."/>
            <person name="Hauser L."/>
            <person name="Kyrpides N."/>
            <person name="Mikhailova N."/>
            <person name="Janssen P.H."/>
            <person name="Kuske C.R."/>
            <person name="Richardson P."/>
        </authorList>
    </citation>
    <scope>NUCLEOTIDE SEQUENCE</scope>
    <source>
        <strain evidence="6">Ellin6076</strain>
    </source>
</reference>
<keyword evidence="3" id="KW-0378">Hydrolase</keyword>
<dbReference type="Gene3D" id="3.60.15.10">
    <property type="entry name" value="Ribonuclease Z/Hydroxyacylglutathione hydrolase-like"/>
    <property type="match status" value="1"/>
</dbReference>
<organism evidence="6">
    <name type="scientific">Solibacter usitatus (strain Ellin6076)</name>
    <dbReference type="NCBI Taxonomy" id="234267"/>
    <lineage>
        <taxon>Bacteria</taxon>
        <taxon>Pseudomonadati</taxon>
        <taxon>Acidobacteriota</taxon>
        <taxon>Terriglobia</taxon>
        <taxon>Bryobacterales</taxon>
        <taxon>Solibacteraceae</taxon>
        <taxon>Candidatus Solibacter</taxon>
    </lineage>
</organism>
<dbReference type="InterPro" id="IPR001279">
    <property type="entry name" value="Metallo-B-lactamas"/>
</dbReference>
<comment type="cofactor">
    <cofactor evidence="1">
        <name>Zn(2+)</name>
        <dbReference type="ChEBI" id="CHEBI:29105"/>
    </cofactor>
</comment>
<evidence type="ECO:0000256" key="1">
    <source>
        <dbReference type="ARBA" id="ARBA00001947"/>
    </source>
</evidence>
<sequence precursor="true">MKISILMAAMVLTCMAADPPEWRQPFAAHRVVGNIYYVGTYDLASFLIVTPAGNVLINGGMGDSVPLMRKSVADLGFQWKDIRWMLTTQAHADHVAAFAEIQRTTGAKVMATEADAKLLEDGGKSDFHFTGAEYHYAPVKVVERLHDGQTLKFGGTEITVYLHPGHTKGSASYAIPVTEGGRTYRVLIANIGTINPGVKLLGEKNYPGIAADYAMTFEKQKALSCDIFLSSHAGQYGLHSKYKPGAPYDPARFVDPAGYQKAVAGAEAAYRKQLAEEKAAH</sequence>
<accession>Q01W80</accession>
<keyword evidence="4" id="KW-0862">Zinc</keyword>
<dbReference type="SUPFAM" id="SSF56281">
    <property type="entry name" value="Metallo-hydrolase/oxidoreductase"/>
    <property type="match status" value="1"/>
</dbReference>